<dbReference type="OrthoDB" id="434144at2759"/>
<dbReference type="SUPFAM" id="SSF52402">
    <property type="entry name" value="Adenine nucleotide alpha hydrolases-like"/>
    <property type="match status" value="1"/>
</dbReference>
<feature type="compositionally biased region" description="Polar residues" evidence="7">
    <location>
        <begin position="491"/>
        <end position="508"/>
    </location>
</feature>
<name>A0A9P3HJJ3_9FUNG</name>
<evidence type="ECO:0000256" key="6">
    <source>
        <dbReference type="ARBA" id="ARBA00048539"/>
    </source>
</evidence>
<dbReference type="AlphaFoldDB" id="A0A9P3HJJ3"/>
<gene>
    <name evidence="9" type="ORF">EMPS_10155</name>
</gene>
<comment type="caution">
    <text evidence="9">The sequence shown here is derived from an EMBL/GenBank/DDBJ whole genome shotgun (WGS) entry which is preliminary data.</text>
</comment>
<dbReference type="InterPro" id="IPR012795">
    <property type="entry name" value="tRNA_Ile_lys_synt_N"/>
</dbReference>
<dbReference type="GO" id="GO:0005524">
    <property type="term" value="F:ATP binding"/>
    <property type="evidence" value="ECO:0007669"/>
    <property type="project" value="UniProtKB-KW"/>
</dbReference>
<dbReference type="GO" id="GO:0008033">
    <property type="term" value="P:tRNA processing"/>
    <property type="evidence" value="ECO:0007669"/>
    <property type="project" value="UniProtKB-KW"/>
</dbReference>
<feature type="region of interest" description="Disordered" evidence="7">
    <location>
        <begin position="482"/>
        <end position="508"/>
    </location>
</feature>
<dbReference type="PANTHER" id="PTHR43033:SF1">
    <property type="entry name" value="TRNA(ILE)-LYSIDINE SYNTHASE-RELATED"/>
    <property type="match status" value="1"/>
</dbReference>
<keyword evidence="5" id="KW-0067">ATP-binding</keyword>
<dbReference type="InterPro" id="IPR014729">
    <property type="entry name" value="Rossmann-like_a/b/a_fold"/>
</dbReference>
<keyword evidence="3" id="KW-0819">tRNA processing</keyword>
<keyword evidence="4" id="KW-0547">Nucleotide-binding</keyword>
<evidence type="ECO:0000256" key="5">
    <source>
        <dbReference type="ARBA" id="ARBA00022840"/>
    </source>
</evidence>
<feature type="domain" description="tRNA(Ile)-lysidine/2-thiocytidine synthase N-terminal" evidence="8">
    <location>
        <begin position="81"/>
        <end position="311"/>
    </location>
</feature>
<dbReference type="InterPro" id="IPR011063">
    <property type="entry name" value="TilS/TtcA_N"/>
</dbReference>
<dbReference type="HAMAP" id="MF_01161">
    <property type="entry name" value="tRNA_Ile_lys_synt"/>
    <property type="match status" value="1"/>
</dbReference>
<evidence type="ECO:0000256" key="2">
    <source>
        <dbReference type="ARBA" id="ARBA00022598"/>
    </source>
</evidence>
<evidence type="ECO:0000259" key="8">
    <source>
        <dbReference type="Pfam" id="PF01171"/>
    </source>
</evidence>
<dbReference type="GO" id="GO:0032267">
    <property type="term" value="F:tRNA(Ile)-lysidine synthase activity"/>
    <property type="evidence" value="ECO:0007669"/>
    <property type="project" value="UniProtKB-EC"/>
</dbReference>
<dbReference type="PANTHER" id="PTHR43033">
    <property type="entry name" value="TRNA(ILE)-LYSIDINE SYNTHASE-RELATED"/>
    <property type="match status" value="1"/>
</dbReference>
<reference evidence="9" key="2">
    <citation type="journal article" date="2022" name="Microbiol. Resour. Announc.">
        <title>Whole-Genome Sequence of Entomortierella parvispora E1425, a Mucoromycotan Fungus Associated with Burkholderiaceae-Related Endosymbiotic Bacteria.</title>
        <authorList>
            <person name="Herlambang A."/>
            <person name="Guo Y."/>
            <person name="Takashima Y."/>
            <person name="Narisawa K."/>
            <person name="Ohta H."/>
            <person name="Nishizawa T."/>
        </authorList>
    </citation>
    <scope>NUCLEOTIDE SEQUENCE</scope>
    <source>
        <strain evidence="9">E1425</strain>
    </source>
</reference>
<dbReference type="Gene3D" id="3.40.50.620">
    <property type="entry name" value="HUPs"/>
    <property type="match status" value="1"/>
</dbReference>
<evidence type="ECO:0000313" key="10">
    <source>
        <dbReference type="Proteomes" id="UP000827284"/>
    </source>
</evidence>
<dbReference type="CDD" id="cd01992">
    <property type="entry name" value="TilS_N"/>
    <property type="match status" value="1"/>
</dbReference>
<dbReference type="NCBIfam" id="TIGR02432">
    <property type="entry name" value="lysidine_TilS_N"/>
    <property type="match status" value="1"/>
</dbReference>
<dbReference type="EC" id="6.3.4.19" evidence="1"/>
<evidence type="ECO:0000313" key="9">
    <source>
        <dbReference type="EMBL" id="GJJ77796.1"/>
    </source>
</evidence>
<keyword evidence="10" id="KW-1185">Reference proteome</keyword>
<evidence type="ECO:0000256" key="7">
    <source>
        <dbReference type="SAM" id="MobiDB-lite"/>
    </source>
</evidence>
<reference evidence="9" key="1">
    <citation type="submission" date="2021-11" db="EMBL/GenBank/DDBJ databases">
        <authorList>
            <person name="Herlambang A."/>
            <person name="Guo Y."/>
            <person name="Takashima Y."/>
            <person name="Nishizawa T."/>
        </authorList>
    </citation>
    <scope>NUCLEOTIDE SEQUENCE</scope>
    <source>
        <strain evidence="9">E1425</strain>
    </source>
</reference>
<organism evidence="9 10">
    <name type="scientific">Entomortierella parvispora</name>
    <dbReference type="NCBI Taxonomy" id="205924"/>
    <lineage>
        <taxon>Eukaryota</taxon>
        <taxon>Fungi</taxon>
        <taxon>Fungi incertae sedis</taxon>
        <taxon>Mucoromycota</taxon>
        <taxon>Mortierellomycotina</taxon>
        <taxon>Mortierellomycetes</taxon>
        <taxon>Mortierellales</taxon>
        <taxon>Mortierellaceae</taxon>
        <taxon>Entomortierella</taxon>
    </lineage>
</organism>
<evidence type="ECO:0000256" key="1">
    <source>
        <dbReference type="ARBA" id="ARBA00013267"/>
    </source>
</evidence>
<comment type="catalytic activity">
    <reaction evidence="6">
        <text>cytidine(34) in tRNA(Ile2) + L-lysine + ATP = lysidine(34) in tRNA(Ile2) + AMP + diphosphate + H(+)</text>
        <dbReference type="Rhea" id="RHEA:43744"/>
        <dbReference type="Rhea" id="RHEA-COMP:10625"/>
        <dbReference type="Rhea" id="RHEA-COMP:10670"/>
        <dbReference type="ChEBI" id="CHEBI:15378"/>
        <dbReference type="ChEBI" id="CHEBI:30616"/>
        <dbReference type="ChEBI" id="CHEBI:32551"/>
        <dbReference type="ChEBI" id="CHEBI:33019"/>
        <dbReference type="ChEBI" id="CHEBI:82748"/>
        <dbReference type="ChEBI" id="CHEBI:83665"/>
        <dbReference type="ChEBI" id="CHEBI:456215"/>
        <dbReference type="EC" id="6.3.4.19"/>
    </reaction>
</comment>
<sequence length="731" mass="80988">MPPRIGPISAPEFADRLAKLCLRPPAHASSSPRILDPFASLKRPVSHSNLVQQGHAAAAATTTTATITTTTMTTAMPPLRIGIAVSGGVDSMALVTLLARHYRSALNHTSAAVNPGTPEAGTVQLHGLIVDHKLRDESTAESRYVANEISKQGIIPHILTLDWSSTLQSKQELQLTSGHGQEQGQSIGQDLRPDKSHLETQARLERYRVIAEKCHALQIQELFVGHHRGDQVETVLFRLSRASGIDGLAGIQSLAPFGVLNVPEALDLQVARPLLDFDKSRLRATCEELGVKWVEDPSNRSLDYQRNVIRHYQQELDQKLTSLSGNDSAGNSPLSSAALIRFRQRMDQHRHAAWDQVRPWLKDVHFDTANGVCHLQLQKSLEDRENQSRQESIIATRSTRSAKMAGWLQSSELHVATRLVSFLVRWVSCKDHPPGLEDVQLMLQQMRLQLGGATLEKIMDTGKVAEPRECITAESKGSTVYKRTKKRRVSKQTGLDSANMVSGETTGGSKIMATQQPIQMFGVLLSPPRKTKGLPQHWTLSRQPLSQADQIATQIQLMLPIPDTLADHATPTPMPSTIPTAVTLSTPAPMDVLWDQRFFLRIQSKRTTADLTSNTTGARFDALVVRSLTLQDVQTLRKQRSDLDLDLSELDMLMTQLPTKARFTVPVVVGLDHFCDVCESSGRPETLVSIPTVNLHLFPQQFRIQSRFKSDRPLMELDTSRSDLSMTIINE</sequence>
<dbReference type="InterPro" id="IPR012094">
    <property type="entry name" value="tRNA_Ile_lys_synt"/>
</dbReference>
<dbReference type="Proteomes" id="UP000827284">
    <property type="component" value="Unassembled WGS sequence"/>
</dbReference>
<keyword evidence="2" id="KW-0436">Ligase</keyword>
<proteinExistence type="inferred from homology"/>
<feature type="region of interest" description="Disordered" evidence="7">
    <location>
        <begin position="172"/>
        <end position="195"/>
    </location>
</feature>
<protein>
    <recommendedName>
        <fullName evidence="1">tRNA(Ile)-lysidine synthetase</fullName>
        <ecNumber evidence="1">6.3.4.19</ecNumber>
    </recommendedName>
</protein>
<evidence type="ECO:0000256" key="3">
    <source>
        <dbReference type="ARBA" id="ARBA00022694"/>
    </source>
</evidence>
<evidence type="ECO:0000256" key="4">
    <source>
        <dbReference type="ARBA" id="ARBA00022741"/>
    </source>
</evidence>
<feature type="compositionally biased region" description="Polar residues" evidence="7">
    <location>
        <begin position="172"/>
        <end position="188"/>
    </location>
</feature>
<accession>A0A9P3HJJ3</accession>
<dbReference type="EMBL" id="BQFW01000014">
    <property type="protein sequence ID" value="GJJ77796.1"/>
    <property type="molecule type" value="Genomic_DNA"/>
</dbReference>
<dbReference type="Pfam" id="PF01171">
    <property type="entry name" value="ATP_bind_3"/>
    <property type="match status" value="1"/>
</dbReference>